<evidence type="ECO:0000259" key="3">
    <source>
        <dbReference type="Pfam" id="PF13205"/>
    </source>
</evidence>
<protein>
    <submittedName>
        <fullName evidence="4">Ig-like domain-containing protein</fullName>
    </submittedName>
</protein>
<dbReference type="RefSeq" id="WP_064970607.1">
    <property type="nucleotide sequence ID" value="NZ_CP029760.1"/>
</dbReference>
<comment type="caution">
    <text evidence="4">The sequence shown here is derived from an EMBL/GenBank/DDBJ whole genome shotgun (WGS) entry which is preliminary data.</text>
</comment>
<name>A0AAP3EWT3_RIEAN</name>
<evidence type="ECO:0000313" key="5">
    <source>
        <dbReference type="Proteomes" id="UP001207440"/>
    </source>
</evidence>
<organism evidence="4 5">
    <name type="scientific">Riemerella anatipestifer</name>
    <name type="common">Moraxella anatipestifer</name>
    <dbReference type="NCBI Taxonomy" id="34085"/>
    <lineage>
        <taxon>Bacteria</taxon>
        <taxon>Pseudomonadati</taxon>
        <taxon>Bacteroidota</taxon>
        <taxon>Flavobacteriia</taxon>
        <taxon>Flavobacteriales</taxon>
        <taxon>Weeksellaceae</taxon>
        <taxon>Riemerella</taxon>
    </lineage>
</organism>
<dbReference type="Pfam" id="PF13205">
    <property type="entry name" value="Big_5"/>
    <property type="match status" value="1"/>
</dbReference>
<evidence type="ECO:0000256" key="1">
    <source>
        <dbReference type="ARBA" id="ARBA00022729"/>
    </source>
</evidence>
<evidence type="ECO:0000313" key="4">
    <source>
        <dbReference type="EMBL" id="MCW0524066.1"/>
    </source>
</evidence>
<dbReference type="InterPro" id="IPR032812">
    <property type="entry name" value="SbsA_Ig"/>
</dbReference>
<feature type="chain" id="PRO_5042912724" evidence="2">
    <location>
        <begin position="19"/>
        <end position="547"/>
    </location>
</feature>
<dbReference type="Proteomes" id="UP001207440">
    <property type="component" value="Unassembled WGS sequence"/>
</dbReference>
<accession>A0AAP3EWT3</accession>
<proteinExistence type="predicted"/>
<sequence length="547" mass="62713">MKKVFFLLIISFIVHSCARVGAPVGGNKDTLAPRFLGANIDSSRTKVPVLIRELRLDFDEYVNLKDIQKQLIISPPIKNIKKIIPSNLANKYVLIQWGDTLQANTTYSFNFGNSIVDNNEGNILPYFNFAFSTGEKLDSLYLAGTAQNALSTPNSEAQSKSNIVVGLYKASDSINFREKPYYITKADKDGYFELEYLAQGKYKVITFDDENMNSVYDKGKENLGFIKDELNVTKGISGLKLTLYPPKKEVKYKEIKAIDGGLLLLFEGKPEKVEVKEITGLVQDYKVSHQKFSDSVRVWFDAQKENLSSTQGTNLKFSYDTKVKKDTVQIFYRTNPKEEFTLKNNEGHLLPPNHPFRITANMELKELNTQQWELKVDSTHQQPFKAKIAETSPNTIIIESDFQKEKKYRLFIPKESVNSFYKSNVKPYVFEFEADTPQNYGSVTIRIKNKPSAPFWIELLDQQNKILSSRKTTEAEHKFTELKPDTYYIRILVDNNGNGIWDTADLTTNTPAEDYFVFPKKIEARQLWDLVEDWELPKQEVSATENN</sequence>
<reference evidence="4" key="1">
    <citation type="submission" date="2022-10" db="EMBL/GenBank/DDBJ databases">
        <title>Sifting through the core-genome to identify putative cross-protective antigens against Riemerella anatipestifer.</title>
        <authorList>
            <person name="Zheng X."/>
            <person name="Zhang W."/>
        </authorList>
    </citation>
    <scope>NUCLEOTIDE SEQUENCE</scope>
    <source>
        <strain evidence="4">ZWRA178</strain>
    </source>
</reference>
<keyword evidence="1 2" id="KW-0732">Signal</keyword>
<feature type="domain" description="SbsA Ig-like" evidence="3">
    <location>
        <begin position="29"/>
        <end position="133"/>
    </location>
</feature>
<gene>
    <name evidence="4" type="ORF">OKE68_07050</name>
</gene>
<feature type="signal peptide" evidence="2">
    <location>
        <begin position="1"/>
        <end position="18"/>
    </location>
</feature>
<dbReference type="AlphaFoldDB" id="A0AAP3EWT3"/>
<evidence type="ECO:0000256" key="2">
    <source>
        <dbReference type="SAM" id="SignalP"/>
    </source>
</evidence>
<dbReference type="EMBL" id="JAOZYT010000039">
    <property type="protein sequence ID" value="MCW0524066.1"/>
    <property type="molecule type" value="Genomic_DNA"/>
</dbReference>